<evidence type="ECO:0000256" key="5">
    <source>
        <dbReference type="ARBA" id="ARBA00022692"/>
    </source>
</evidence>
<evidence type="ECO:0000259" key="12">
    <source>
        <dbReference type="Pfam" id="PF02163"/>
    </source>
</evidence>
<evidence type="ECO:0000256" key="9">
    <source>
        <dbReference type="ARBA" id="ARBA00023049"/>
    </source>
</evidence>
<keyword evidence="10 11" id="KW-0472">Membrane</keyword>
<evidence type="ECO:0000256" key="1">
    <source>
        <dbReference type="ARBA" id="ARBA00001947"/>
    </source>
</evidence>
<accession>A0A840SDS9</accession>
<dbReference type="EC" id="3.4.24.-" evidence="13"/>
<reference evidence="13 15" key="2">
    <citation type="submission" date="2020-08" db="EMBL/GenBank/DDBJ databases">
        <title>Genomic Encyclopedia of Type Strains, Phase IV (KMG-IV): sequencing the most valuable type-strain genomes for metagenomic binning, comparative biology and taxonomic classification.</title>
        <authorList>
            <person name="Goeker M."/>
        </authorList>
    </citation>
    <scope>NUCLEOTIDE SEQUENCE [LARGE SCALE GENOMIC DNA]</scope>
    <source>
        <strain evidence="13 15">DSM 103679</strain>
    </source>
</reference>
<keyword evidence="4 13" id="KW-0645">Protease</keyword>
<dbReference type="EMBL" id="CP031517">
    <property type="protein sequence ID" value="QOS39955.1"/>
    <property type="molecule type" value="Genomic_DNA"/>
</dbReference>
<evidence type="ECO:0000256" key="10">
    <source>
        <dbReference type="ARBA" id="ARBA00023136"/>
    </source>
</evidence>
<evidence type="ECO:0000256" key="4">
    <source>
        <dbReference type="ARBA" id="ARBA00022670"/>
    </source>
</evidence>
<dbReference type="Pfam" id="PF02163">
    <property type="entry name" value="Peptidase_M50"/>
    <property type="match status" value="1"/>
</dbReference>
<keyword evidence="8 11" id="KW-1133">Transmembrane helix</keyword>
<dbReference type="EMBL" id="JACHFR010000001">
    <property type="protein sequence ID" value="MBB5218348.1"/>
    <property type="molecule type" value="Genomic_DNA"/>
</dbReference>
<dbReference type="InterPro" id="IPR004387">
    <property type="entry name" value="Pept_M50_Zn"/>
</dbReference>
<dbReference type="AlphaFoldDB" id="A0A840SDS9"/>
<dbReference type="PANTHER" id="PTHR42837">
    <property type="entry name" value="REGULATOR OF SIGMA-E PROTEASE RSEP"/>
    <property type="match status" value="1"/>
</dbReference>
<dbReference type="InterPro" id="IPR036034">
    <property type="entry name" value="PDZ_sf"/>
</dbReference>
<dbReference type="GO" id="GO:0006508">
    <property type="term" value="P:proteolysis"/>
    <property type="evidence" value="ECO:0007669"/>
    <property type="project" value="UniProtKB-KW"/>
</dbReference>
<reference evidence="14 16" key="1">
    <citation type="submission" date="2018-08" db="EMBL/GenBank/DDBJ databases">
        <title>The first complete genome of Treponema rectale (CHPAT), a commensal spirochete of the bovine rectum.</title>
        <authorList>
            <person name="Staton G.J."/>
            <person name="Clegg S.R."/>
            <person name="Carter S.D."/>
            <person name="Radford A.D."/>
            <person name="Darby A."/>
            <person name="Hall N."/>
            <person name="Birtles R.J."/>
            <person name="Evans N.J."/>
        </authorList>
    </citation>
    <scope>NUCLEOTIDE SEQUENCE [LARGE SCALE GENOMIC DNA]</scope>
    <source>
        <strain evidence="14 16">CHPA</strain>
    </source>
</reference>
<keyword evidence="5 11" id="KW-0812">Transmembrane</keyword>
<dbReference type="CDD" id="cd06163">
    <property type="entry name" value="S2P-M50_PDZ_RseP-like"/>
    <property type="match status" value="1"/>
</dbReference>
<feature type="transmembrane region" description="Helical" evidence="11">
    <location>
        <begin position="289"/>
        <end position="309"/>
    </location>
</feature>
<keyword evidence="9" id="KW-0482">Metalloprotease</keyword>
<dbReference type="PANTHER" id="PTHR42837:SF2">
    <property type="entry name" value="MEMBRANE METALLOPROTEASE ARASP2, CHLOROPLASTIC-RELATED"/>
    <property type="match status" value="1"/>
</dbReference>
<evidence type="ECO:0000313" key="16">
    <source>
        <dbReference type="Proteomes" id="UP000593591"/>
    </source>
</evidence>
<keyword evidence="15" id="KW-1185">Reference proteome</keyword>
<sequence length="370" mass="40696">MTIVIGLLALGILVLLHELGHFIAARLNGVEVEALSIGMGPVLLHKKIGSVDYRLSLFPFGGYCAMKGENEFKEAVENGSSVISSDLKSFYGTYPLRRLIIAFAGPFTNFLLGFLFFCMIAGIGYDYYTAGTTVSMADEKYENIRSTAHESGMESGDTVISIDDVPVKNFSEMAEYITLHPDEDVSITVLRNGEEKRFNVYVLLDKDTGAGKIGIISDPSSITKEHYGAYSFIDSIKLGAEQTWNVASWTIKSVGILFKGINFTKALSGPVRISSIMGDTVKEGYKESFSVGTVSTLQILAIISISLFFTNMLPIPVLDGGLILFALIEWISRRKMNPKVLLYIQYAGIALLVSLMAFAFICDFMFFIKK</sequence>
<feature type="transmembrane region" description="Helical" evidence="11">
    <location>
        <begin position="99"/>
        <end position="125"/>
    </location>
</feature>
<feature type="transmembrane region" description="Helical" evidence="11">
    <location>
        <begin position="315"/>
        <end position="331"/>
    </location>
</feature>
<evidence type="ECO:0000256" key="2">
    <source>
        <dbReference type="ARBA" id="ARBA00004141"/>
    </source>
</evidence>
<evidence type="ECO:0000313" key="14">
    <source>
        <dbReference type="EMBL" id="QOS39955.1"/>
    </source>
</evidence>
<keyword evidence="6 13" id="KW-0378">Hydrolase</keyword>
<feature type="transmembrane region" description="Helical" evidence="11">
    <location>
        <begin position="343"/>
        <end position="368"/>
    </location>
</feature>
<evidence type="ECO:0000256" key="11">
    <source>
        <dbReference type="SAM" id="Phobius"/>
    </source>
</evidence>
<dbReference type="Gene3D" id="2.30.42.10">
    <property type="match status" value="1"/>
</dbReference>
<comment type="similarity">
    <text evidence="3">Belongs to the peptidase M50B family.</text>
</comment>
<evidence type="ECO:0000313" key="15">
    <source>
        <dbReference type="Proteomes" id="UP000578697"/>
    </source>
</evidence>
<feature type="domain" description="Peptidase M50" evidence="12">
    <location>
        <begin position="6"/>
        <end position="355"/>
    </location>
</feature>
<evidence type="ECO:0000256" key="8">
    <source>
        <dbReference type="ARBA" id="ARBA00022989"/>
    </source>
</evidence>
<comment type="subcellular location">
    <subcellularLocation>
        <location evidence="2">Membrane</location>
        <topology evidence="2">Multi-pass membrane protein</topology>
    </subcellularLocation>
</comment>
<evidence type="ECO:0000256" key="3">
    <source>
        <dbReference type="ARBA" id="ARBA00007931"/>
    </source>
</evidence>
<keyword evidence="7" id="KW-0862">Zinc</keyword>
<dbReference type="GO" id="GO:0016020">
    <property type="term" value="C:membrane"/>
    <property type="evidence" value="ECO:0007669"/>
    <property type="project" value="UniProtKB-SubCell"/>
</dbReference>
<dbReference type="Proteomes" id="UP000578697">
    <property type="component" value="Unassembled WGS sequence"/>
</dbReference>
<dbReference type="RefSeq" id="WP_184651768.1">
    <property type="nucleotide sequence ID" value="NZ_JACHFR010000001.1"/>
</dbReference>
<dbReference type="InterPro" id="IPR008915">
    <property type="entry name" value="Peptidase_M50"/>
</dbReference>
<dbReference type="KEGG" id="trc:DYE49_05590"/>
<dbReference type="Proteomes" id="UP000593591">
    <property type="component" value="Chromosome"/>
</dbReference>
<dbReference type="GO" id="GO:0004222">
    <property type="term" value="F:metalloendopeptidase activity"/>
    <property type="evidence" value="ECO:0007669"/>
    <property type="project" value="InterPro"/>
</dbReference>
<protein>
    <submittedName>
        <fullName evidence="14">PDZ domain-containing protein</fullName>
    </submittedName>
    <submittedName>
        <fullName evidence="13">Regulator of sigma E protease</fullName>
        <ecNumber evidence="13">3.4.24.-</ecNumber>
    </submittedName>
</protein>
<comment type="cofactor">
    <cofactor evidence="1">
        <name>Zn(2+)</name>
        <dbReference type="ChEBI" id="CHEBI:29105"/>
    </cofactor>
</comment>
<name>A0A840SDS9_9SPIR</name>
<organism evidence="13 15">
    <name type="scientific">Treponema rectale</name>
    <dbReference type="NCBI Taxonomy" id="744512"/>
    <lineage>
        <taxon>Bacteria</taxon>
        <taxon>Pseudomonadati</taxon>
        <taxon>Spirochaetota</taxon>
        <taxon>Spirochaetia</taxon>
        <taxon>Spirochaetales</taxon>
        <taxon>Treponemataceae</taxon>
        <taxon>Treponema</taxon>
    </lineage>
</organism>
<evidence type="ECO:0000256" key="7">
    <source>
        <dbReference type="ARBA" id="ARBA00022833"/>
    </source>
</evidence>
<evidence type="ECO:0000313" key="13">
    <source>
        <dbReference type="EMBL" id="MBB5218348.1"/>
    </source>
</evidence>
<gene>
    <name evidence="14" type="ORF">DYE49_05590</name>
    <name evidence="13" type="ORF">HNP77_000692</name>
</gene>
<dbReference type="SUPFAM" id="SSF50156">
    <property type="entry name" value="PDZ domain-like"/>
    <property type="match status" value="1"/>
</dbReference>
<proteinExistence type="inferred from homology"/>
<evidence type="ECO:0000256" key="6">
    <source>
        <dbReference type="ARBA" id="ARBA00022801"/>
    </source>
</evidence>